<gene>
    <name evidence="2" type="ORF">ACJMK2_002007</name>
</gene>
<dbReference type="AlphaFoldDB" id="A0ABD3XXD5"/>
<comment type="caution">
    <text evidence="2">The sequence shown here is derived from an EMBL/GenBank/DDBJ whole genome shotgun (WGS) entry which is preliminary data.</text>
</comment>
<accession>A0ABD3XXD5</accession>
<dbReference type="Proteomes" id="UP001634394">
    <property type="component" value="Unassembled WGS sequence"/>
</dbReference>
<feature type="non-terminal residue" evidence="2">
    <location>
        <position position="1"/>
    </location>
</feature>
<dbReference type="InterPro" id="IPR041249">
    <property type="entry name" value="HEPN_DZIP3"/>
</dbReference>
<evidence type="ECO:0000313" key="3">
    <source>
        <dbReference type="Proteomes" id="UP001634394"/>
    </source>
</evidence>
<proteinExistence type="predicted"/>
<sequence>EENYFFVPCMLRQESPMEVISPEQDHQIVSTSLLRCVFTGKYLPSPIFHRLLAACVAHWPVAKKKETSENLIFCGCCVFDLDLFHRLTVYVTNHVVFARITRMVDDEVNTPDAKLCIRVRRFITQNLSKIVSYLGQNLQYELCVSPPFKTWLADEGHDPDAPIKQENMNHTRLCVALVTVCGNALRDILRTNFPVPYQDIYQVILANKVKLTKGRGHLLNRDQSQLVFPDPLGQTTGTVDQFDLSLLYTLIRNISTVTAPITGWGTDPLDQPRDCCLGASVERIRLYRNQISGHSLDGKISQQDLEDYWNKFDAVLHDIEAVMGGKVYTQQFEKQKRQVISICEAC</sequence>
<dbReference type="EMBL" id="JBJQND010000001">
    <property type="protein sequence ID" value="KAL3889678.1"/>
    <property type="molecule type" value="Genomic_DNA"/>
</dbReference>
<evidence type="ECO:0000313" key="2">
    <source>
        <dbReference type="EMBL" id="KAL3889678.1"/>
    </source>
</evidence>
<name>A0ABD3XXD5_SINWO</name>
<protein>
    <recommendedName>
        <fullName evidence="1">DZIP3-like HEPN domain-containing protein</fullName>
    </recommendedName>
</protein>
<dbReference type="Pfam" id="PF18738">
    <property type="entry name" value="HEPN_DZIP3"/>
    <property type="match status" value="1"/>
</dbReference>
<organism evidence="2 3">
    <name type="scientific">Sinanodonta woodiana</name>
    <name type="common">Chinese pond mussel</name>
    <name type="synonym">Anodonta woodiana</name>
    <dbReference type="NCBI Taxonomy" id="1069815"/>
    <lineage>
        <taxon>Eukaryota</taxon>
        <taxon>Metazoa</taxon>
        <taxon>Spiralia</taxon>
        <taxon>Lophotrochozoa</taxon>
        <taxon>Mollusca</taxon>
        <taxon>Bivalvia</taxon>
        <taxon>Autobranchia</taxon>
        <taxon>Heteroconchia</taxon>
        <taxon>Palaeoheterodonta</taxon>
        <taxon>Unionida</taxon>
        <taxon>Unionoidea</taxon>
        <taxon>Unionidae</taxon>
        <taxon>Unioninae</taxon>
        <taxon>Sinanodonta</taxon>
    </lineage>
</organism>
<feature type="domain" description="DZIP3-like HEPN" evidence="1">
    <location>
        <begin position="202"/>
        <end position="335"/>
    </location>
</feature>
<evidence type="ECO:0000259" key="1">
    <source>
        <dbReference type="Pfam" id="PF18738"/>
    </source>
</evidence>
<reference evidence="2 3" key="1">
    <citation type="submission" date="2024-11" db="EMBL/GenBank/DDBJ databases">
        <title>Chromosome-level genome assembly of the freshwater bivalve Anodonta woodiana.</title>
        <authorList>
            <person name="Chen X."/>
        </authorList>
    </citation>
    <scope>NUCLEOTIDE SEQUENCE [LARGE SCALE GENOMIC DNA]</scope>
    <source>
        <strain evidence="2">MN2024</strain>
        <tissue evidence="2">Gills</tissue>
    </source>
</reference>
<keyword evidence="3" id="KW-1185">Reference proteome</keyword>